<comment type="subcellular location">
    <subcellularLocation>
        <location evidence="1">Cell envelope</location>
    </subcellularLocation>
</comment>
<gene>
    <name evidence="6" type="ORF">ENY07_13555</name>
</gene>
<keyword evidence="3" id="KW-0479">Metal-binding</keyword>
<dbReference type="GO" id="GO:0046872">
    <property type="term" value="F:metal ion binding"/>
    <property type="evidence" value="ECO:0007669"/>
    <property type="project" value="UniProtKB-KW"/>
</dbReference>
<evidence type="ECO:0000313" key="6">
    <source>
        <dbReference type="EMBL" id="HGC44226.1"/>
    </source>
</evidence>
<feature type="chain" id="PRO_5035275689" evidence="5">
    <location>
        <begin position="28"/>
        <end position="298"/>
    </location>
</feature>
<dbReference type="PANTHER" id="PTHR42953">
    <property type="entry name" value="HIGH-AFFINITY ZINC UPTAKE SYSTEM PROTEIN ZNUA-RELATED"/>
    <property type="match status" value="1"/>
</dbReference>
<dbReference type="SUPFAM" id="SSF53807">
    <property type="entry name" value="Helical backbone' metal receptor"/>
    <property type="match status" value="1"/>
</dbReference>
<sequence length="298" mass="32085">MKLPAFMRAALLFAALGAIFLTQPLRAAPDAPVAIVAAENFYGDVARQIGGPAVKVTSILSNPNQDPHLFEASPAVARAVAAARIVVYSGIDYDPWMEKLLASTPQASREIIVVANLIGRKSGDNPHIWYDPATMRAFAERLSDDLGAADPSRRAEYAARLARFEASLAPIEAKIIALHARLAGVPATATEPVFGYMFARLGMLVRNEAFQLAVMNNTEPAARDVAAFENDLKTHQVRLLIYNAQASDPIAARMENIARTAGVPIVGAAETEPPGLNYQAWMMRELDAVDRALPAGTR</sequence>
<organism evidence="6">
    <name type="scientific">Acidicaldus sp</name>
    <dbReference type="NCBI Taxonomy" id="1872105"/>
    <lineage>
        <taxon>Bacteria</taxon>
        <taxon>Pseudomonadati</taxon>
        <taxon>Pseudomonadota</taxon>
        <taxon>Alphaproteobacteria</taxon>
        <taxon>Acetobacterales</taxon>
        <taxon>Acetobacteraceae</taxon>
        <taxon>Acidicaldus</taxon>
    </lineage>
</organism>
<feature type="signal peptide" evidence="5">
    <location>
        <begin position="1"/>
        <end position="27"/>
    </location>
</feature>
<keyword evidence="4 5" id="KW-0732">Signal</keyword>
<dbReference type="GO" id="GO:0030313">
    <property type="term" value="C:cell envelope"/>
    <property type="evidence" value="ECO:0007669"/>
    <property type="project" value="UniProtKB-SubCell"/>
</dbReference>
<dbReference type="PANTHER" id="PTHR42953:SF1">
    <property type="entry name" value="METAL-BINDING PROTEIN HI_0362-RELATED"/>
    <property type="match status" value="1"/>
</dbReference>
<dbReference type="InterPro" id="IPR050492">
    <property type="entry name" value="Bact_metal-bind_prot9"/>
</dbReference>
<name>A0A8J4HC73_9PROT</name>
<dbReference type="InterPro" id="IPR006127">
    <property type="entry name" value="ZnuA-like"/>
</dbReference>
<evidence type="ECO:0000256" key="5">
    <source>
        <dbReference type="SAM" id="SignalP"/>
    </source>
</evidence>
<evidence type="ECO:0000256" key="3">
    <source>
        <dbReference type="ARBA" id="ARBA00022723"/>
    </source>
</evidence>
<evidence type="ECO:0000256" key="1">
    <source>
        <dbReference type="ARBA" id="ARBA00004196"/>
    </source>
</evidence>
<dbReference type="Gene3D" id="3.40.50.1980">
    <property type="entry name" value="Nitrogenase molybdenum iron protein domain"/>
    <property type="match status" value="2"/>
</dbReference>
<dbReference type="EMBL" id="DTQM01000256">
    <property type="protein sequence ID" value="HGC44226.1"/>
    <property type="molecule type" value="Genomic_DNA"/>
</dbReference>
<accession>A0A8J4HC73</accession>
<keyword evidence="2" id="KW-0813">Transport</keyword>
<dbReference type="GO" id="GO:0030001">
    <property type="term" value="P:metal ion transport"/>
    <property type="evidence" value="ECO:0007669"/>
    <property type="project" value="InterPro"/>
</dbReference>
<dbReference type="Pfam" id="PF01297">
    <property type="entry name" value="ZnuA"/>
    <property type="match status" value="1"/>
</dbReference>
<reference evidence="6" key="1">
    <citation type="journal article" date="2020" name="mSystems">
        <title>Genome- and Community-Level Interaction Insights into Carbon Utilization and Element Cycling Functions of Hydrothermarchaeota in Hydrothermal Sediment.</title>
        <authorList>
            <person name="Zhou Z."/>
            <person name="Liu Y."/>
            <person name="Xu W."/>
            <person name="Pan J."/>
            <person name="Luo Z.H."/>
            <person name="Li M."/>
        </authorList>
    </citation>
    <scope>NUCLEOTIDE SEQUENCE</scope>
    <source>
        <strain evidence="6">SpSt-997</strain>
    </source>
</reference>
<proteinExistence type="predicted"/>
<comment type="caution">
    <text evidence="6">The sequence shown here is derived from an EMBL/GenBank/DDBJ whole genome shotgun (WGS) entry which is preliminary data.</text>
</comment>
<protein>
    <submittedName>
        <fullName evidence="6">Cation ABC transporter substrate-binding protein</fullName>
    </submittedName>
</protein>
<evidence type="ECO:0000256" key="4">
    <source>
        <dbReference type="ARBA" id="ARBA00022729"/>
    </source>
</evidence>
<evidence type="ECO:0000256" key="2">
    <source>
        <dbReference type="ARBA" id="ARBA00022448"/>
    </source>
</evidence>
<dbReference type="AlphaFoldDB" id="A0A8J4HC73"/>